<dbReference type="InterPro" id="IPR055210">
    <property type="entry name" value="CtpA/B_N"/>
</dbReference>
<evidence type="ECO:0000256" key="7">
    <source>
        <dbReference type="SAM" id="SignalP"/>
    </source>
</evidence>
<keyword evidence="2 5" id="KW-0645">Protease</keyword>
<comment type="caution">
    <text evidence="9">The sequence shown here is derived from an EMBL/GenBank/DDBJ whole genome shotgun (WGS) entry which is preliminary data.</text>
</comment>
<organism evidence="9 10">
    <name type="scientific">Hirschia litorea</name>
    <dbReference type="NCBI Taxonomy" id="1199156"/>
    <lineage>
        <taxon>Bacteria</taxon>
        <taxon>Pseudomonadati</taxon>
        <taxon>Pseudomonadota</taxon>
        <taxon>Alphaproteobacteria</taxon>
        <taxon>Hyphomonadales</taxon>
        <taxon>Hyphomonadaceae</taxon>
        <taxon>Hirschia</taxon>
    </lineage>
</organism>
<dbReference type="PANTHER" id="PTHR32060">
    <property type="entry name" value="TAIL-SPECIFIC PROTEASE"/>
    <property type="match status" value="1"/>
</dbReference>
<evidence type="ECO:0000256" key="4">
    <source>
        <dbReference type="ARBA" id="ARBA00022825"/>
    </source>
</evidence>
<dbReference type="CDD" id="cd07560">
    <property type="entry name" value="Peptidase_S41_CPP"/>
    <property type="match status" value="1"/>
</dbReference>
<dbReference type="Pfam" id="PF03572">
    <property type="entry name" value="Peptidase_S41"/>
    <property type="match status" value="1"/>
</dbReference>
<dbReference type="Pfam" id="PF17820">
    <property type="entry name" value="PDZ_6"/>
    <property type="match status" value="1"/>
</dbReference>
<dbReference type="PANTHER" id="PTHR32060:SF30">
    <property type="entry name" value="CARBOXY-TERMINAL PROCESSING PROTEASE CTPA"/>
    <property type="match status" value="1"/>
</dbReference>
<evidence type="ECO:0000256" key="2">
    <source>
        <dbReference type="ARBA" id="ARBA00022670"/>
    </source>
</evidence>
<feature type="region of interest" description="Disordered" evidence="6">
    <location>
        <begin position="390"/>
        <end position="413"/>
    </location>
</feature>
<feature type="domain" description="PDZ" evidence="8">
    <location>
        <begin position="87"/>
        <end position="168"/>
    </location>
</feature>
<keyword evidence="7" id="KW-0732">Signal</keyword>
<dbReference type="InterPro" id="IPR005151">
    <property type="entry name" value="Tail-specific_protease"/>
</dbReference>
<dbReference type="Proteomes" id="UP001596492">
    <property type="component" value="Unassembled WGS sequence"/>
</dbReference>
<dbReference type="RefSeq" id="WP_382167382.1">
    <property type="nucleotide sequence ID" value="NZ_JBHTBR010000005.1"/>
</dbReference>
<dbReference type="SMART" id="SM00245">
    <property type="entry name" value="TSPc"/>
    <property type="match status" value="1"/>
</dbReference>
<keyword evidence="4 5" id="KW-0720">Serine protease</keyword>
<comment type="similarity">
    <text evidence="1 5">Belongs to the peptidase S41A family.</text>
</comment>
<dbReference type="InterPro" id="IPR029045">
    <property type="entry name" value="ClpP/crotonase-like_dom_sf"/>
</dbReference>
<dbReference type="EMBL" id="JBHTBR010000005">
    <property type="protein sequence ID" value="MFC7292143.1"/>
    <property type="molecule type" value="Genomic_DNA"/>
</dbReference>
<evidence type="ECO:0000313" key="10">
    <source>
        <dbReference type="Proteomes" id="UP001596492"/>
    </source>
</evidence>
<evidence type="ECO:0000313" key="9">
    <source>
        <dbReference type="EMBL" id="MFC7292143.1"/>
    </source>
</evidence>
<dbReference type="InterPro" id="IPR004447">
    <property type="entry name" value="Peptidase_S41A"/>
</dbReference>
<dbReference type="SUPFAM" id="SSF52096">
    <property type="entry name" value="ClpP/crotonase"/>
    <property type="match status" value="1"/>
</dbReference>
<accession>A0ABW2IMF1</accession>
<feature type="chain" id="PRO_5047068868" evidence="7">
    <location>
        <begin position="23"/>
        <end position="438"/>
    </location>
</feature>
<evidence type="ECO:0000256" key="3">
    <source>
        <dbReference type="ARBA" id="ARBA00022801"/>
    </source>
</evidence>
<dbReference type="PROSITE" id="PS50106">
    <property type="entry name" value="PDZ"/>
    <property type="match status" value="1"/>
</dbReference>
<dbReference type="Gene3D" id="2.30.42.10">
    <property type="match status" value="1"/>
</dbReference>
<evidence type="ECO:0000256" key="1">
    <source>
        <dbReference type="ARBA" id="ARBA00009179"/>
    </source>
</evidence>
<proteinExistence type="inferred from homology"/>
<dbReference type="Gene3D" id="3.30.750.44">
    <property type="match status" value="1"/>
</dbReference>
<dbReference type="CDD" id="cd06782">
    <property type="entry name" value="cpPDZ_CPP-like"/>
    <property type="match status" value="1"/>
</dbReference>
<dbReference type="SUPFAM" id="SSF50156">
    <property type="entry name" value="PDZ domain-like"/>
    <property type="match status" value="1"/>
</dbReference>
<evidence type="ECO:0000256" key="6">
    <source>
        <dbReference type="SAM" id="MobiDB-lite"/>
    </source>
</evidence>
<dbReference type="InterPro" id="IPR036034">
    <property type="entry name" value="PDZ_sf"/>
</dbReference>
<dbReference type="Pfam" id="PF22694">
    <property type="entry name" value="CtpB_N-like"/>
    <property type="match status" value="1"/>
</dbReference>
<keyword evidence="10" id="KW-1185">Reference proteome</keyword>
<name>A0ABW2IMF1_9PROT</name>
<dbReference type="NCBIfam" id="TIGR00225">
    <property type="entry name" value="prc"/>
    <property type="match status" value="1"/>
</dbReference>
<reference evidence="10" key="1">
    <citation type="journal article" date="2019" name="Int. J. Syst. Evol. Microbiol.">
        <title>The Global Catalogue of Microorganisms (GCM) 10K type strain sequencing project: providing services to taxonomists for standard genome sequencing and annotation.</title>
        <authorList>
            <consortium name="The Broad Institute Genomics Platform"/>
            <consortium name="The Broad Institute Genome Sequencing Center for Infectious Disease"/>
            <person name="Wu L."/>
            <person name="Ma J."/>
        </authorList>
    </citation>
    <scope>NUCLEOTIDE SEQUENCE [LARGE SCALE GENOMIC DNA]</scope>
    <source>
        <strain evidence="10">CCUG 51308</strain>
    </source>
</reference>
<dbReference type="InterPro" id="IPR001478">
    <property type="entry name" value="PDZ"/>
</dbReference>
<sequence>MRLRFIGPALAGVLGLSAFVWNADSAPETNHADTYAQLDLFAEILARVQTEYVEGVDEAEVMEASIDGMLTSLDPHSSYLNPEEYRSMQVQASGEYGGLGIEITQQDGFILVVSPMDDTPASRAGIQPGDYISAINGEPIVGQPMNDSLKEMRGAPGTDISLTILREDKEPFDVTLTREIIKQNSVTYHAEDTIGYIRISSFNERTTDSLNDAITSLKRDLGSKMTGLILDLRNNPGGLLNQAVGVSSAFLDGGEVVSTRGRQANDVQRYNARPGERLPDMPIVILINGGSASAAEIVAGALQDHKRATVMGETSFGKGSVQSVIPLGPQRGAIRLTTSRYYTPSNASIQGAGIDPDIEVAQSRLTDEEMEHIETRQKRYSEANLRNALENDQGRERRPPHIPADQPPADYEGEDYQLERALSYLRSTDFATELAHKG</sequence>
<evidence type="ECO:0000259" key="8">
    <source>
        <dbReference type="PROSITE" id="PS50106"/>
    </source>
</evidence>
<protein>
    <submittedName>
        <fullName evidence="9">S41 family peptidase</fullName>
    </submittedName>
</protein>
<gene>
    <name evidence="9" type="ORF">ACFQS8_10990</name>
</gene>
<dbReference type="Gene3D" id="3.90.226.10">
    <property type="entry name" value="2-enoyl-CoA Hydratase, Chain A, domain 1"/>
    <property type="match status" value="1"/>
</dbReference>
<dbReference type="InterPro" id="IPR041489">
    <property type="entry name" value="PDZ_6"/>
</dbReference>
<keyword evidence="3 5" id="KW-0378">Hydrolase</keyword>
<evidence type="ECO:0000256" key="5">
    <source>
        <dbReference type="RuleBase" id="RU004404"/>
    </source>
</evidence>
<dbReference type="SMART" id="SM00228">
    <property type="entry name" value="PDZ"/>
    <property type="match status" value="1"/>
</dbReference>
<feature type="signal peptide" evidence="7">
    <location>
        <begin position="1"/>
        <end position="22"/>
    </location>
</feature>